<evidence type="ECO:0000259" key="1">
    <source>
        <dbReference type="SMART" id="SM00849"/>
    </source>
</evidence>
<dbReference type="EMBL" id="JBHSZH010000001">
    <property type="protein sequence ID" value="MFC7078888.1"/>
    <property type="molecule type" value="Genomic_DNA"/>
</dbReference>
<dbReference type="SUPFAM" id="SSF56281">
    <property type="entry name" value="Metallo-hydrolase/oxidoreductase"/>
    <property type="match status" value="1"/>
</dbReference>
<dbReference type="InterPro" id="IPR036866">
    <property type="entry name" value="RibonucZ/Hydroxyglut_hydro"/>
</dbReference>
<sequence>MKRIQLGNTVFEGQNDVYLFEGDSGPTTLVDTGVATPDGREQLREGLAEYGLSFGDVDVILLTHWHHDHTGLAGEIQEESNATVYVHEDDAPLVSGDEAAWDAAEDLRDELWDEWGMPADARAELEEFLELHDRIQGRSPNVETFGDGATFDLGSVELRAVHLPGHAAGLAGFAFDGARVGDDASEGDRELLSGDALLPKYTPNVGGADPRVEDPLGTYLDSLARIIDADYARAWPGHRDPIADPAARARDIAVHHRERTERVLSVLRDRGEADAWTVSADLFGDLSEIHIMHGPGEAWAHLDHLEREGVVERTDEGYALLDEDPDLDAIFDYGGQSDEKPPEAATED</sequence>
<dbReference type="SMART" id="SM00849">
    <property type="entry name" value="Lactamase_B"/>
    <property type="match status" value="1"/>
</dbReference>
<dbReference type="RefSeq" id="WP_276282559.1">
    <property type="nucleotide sequence ID" value="NZ_CP119810.1"/>
</dbReference>
<name>A0ABD5WF97_9EURY</name>
<dbReference type="PANTHER" id="PTHR23131:SF4">
    <property type="entry name" value="METALLO-BETA-LACTAMASE SUPERFAMILY POTEIN"/>
    <property type="match status" value="1"/>
</dbReference>
<evidence type="ECO:0000313" key="2">
    <source>
        <dbReference type="EMBL" id="MFC7078888.1"/>
    </source>
</evidence>
<dbReference type="GeneID" id="79305323"/>
<accession>A0ABD5WF97</accession>
<dbReference type="InterPro" id="IPR036388">
    <property type="entry name" value="WH-like_DNA-bd_sf"/>
</dbReference>
<gene>
    <name evidence="2" type="ORF">ACFQJ6_00825</name>
</gene>
<dbReference type="CDD" id="cd07725">
    <property type="entry name" value="TTHA1429-like_MBL-fold"/>
    <property type="match status" value="1"/>
</dbReference>
<comment type="caution">
    <text evidence="2">The sequence shown here is derived from an EMBL/GenBank/DDBJ whole genome shotgun (WGS) entry which is preliminary data.</text>
</comment>
<reference evidence="2 3" key="1">
    <citation type="journal article" date="2019" name="Int. J. Syst. Evol. Microbiol.">
        <title>The Global Catalogue of Microorganisms (GCM) 10K type strain sequencing project: providing services to taxonomists for standard genome sequencing and annotation.</title>
        <authorList>
            <consortium name="The Broad Institute Genomics Platform"/>
            <consortium name="The Broad Institute Genome Sequencing Center for Infectious Disease"/>
            <person name="Wu L."/>
            <person name="Ma J."/>
        </authorList>
    </citation>
    <scope>NUCLEOTIDE SEQUENCE [LARGE SCALE GENOMIC DNA]</scope>
    <source>
        <strain evidence="2 3">DT72</strain>
    </source>
</reference>
<dbReference type="Gene3D" id="3.60.15.10">
    <property type="entry name" value="Ribonuclease Z/Hydroxyacylglutathione hydrolase-like"/>
    <property type="match status" value="1"/>
</dbReference>
<evidence type="ECO:0000313" key="3">
    <source>
        <dbReference type="Proteomes" id="UP001596407"/>
    </source>
</evidence>
<protein>
    <submittedName>
        <fullName evidence="2">MBL fold metallo-hydrolase</fullName>
    </submittedName>
</protein>
<keyword evidence="3" id="KW-1185">Reference proteome</keyword>
<dbReference type="AlphaFoldDB" id="A0ABD5WF97"/>
<dbReference type="Gene3D" id="1.10.10.10">
    <property type="entry name" value="Winged helix-like DNA-binding domain superfamily/Winged helix DNA-binding domain"/>
    <property type="match status" value="1"/>
</dbReference>
<dbReference type="Proteomes" id="UP001596407">
    <property type="component" value="Unassembled WGS sequence"/>
</dbReference>
<proteinExistence type="predicted"/>
<feature type="domain" description="Metallo-beta-lactamase" evidence="1">
    <location>
        <begin position="14"/>
        <end position="238"/>
    </location>
</feature>
<dbReference type="Pfam" id="PF00753">
    <property type="entry name" value="Lactamase_B"/>
    <property type="match status" value="1"/>
</dbReference>
<dbReference type="InterPro" id="IPR050662">
    <property type="entry name" value="Sec-metab_biosynth-thioest"/>
</dbReference>
<dbReference type="PANTHER" id="PTHR23131">
    <property type="entry name" value="ENDORIBONUCLEASE LACTB2"/>
    <property type="match status" value="1"/>
</dbReference>
<dbReference type="InterPro" id="IPR001279">
    <property type="entry name" value="Metallo-B-lactamas"/>
</dbReference>
<organism evidence="2 3">
    <name type="scientific">Halorussus caseinilyticus</name>
    <dbReference type="NCBI Taxonomy" id="3034025"/>
    <lineage>
        <taxon>Archaea</taxon>
        <taxon>Methanobacteriati</taxon>
        <taxon>Methanobacteriota</taxon>
        <taxon>Stenosarchaea group</taxon>
        <taxon>Halobacteria</taxon>
        <taxon>Halobacteriales</taxon>
        <taxon>Haladaptataceae</taxon>
        <taxon>Halorussus</taxon>
    </lineage>
</organism>